<proteinExistence type="predicted"/>
<dbReference type="EMBL" id="JADKIO010000005">
    <property type="protein sequence ID" value="MBK9795821.1"/>
    <property type="molecule type" value="Genomic_DNA"/>
</dbReference>
<dbReference type="InterPro" id="IPR051920">
    <property type="entry name" value="MPT_Adenylyltrnsfr/MoaC-Rel"/>
</dbReference>
<evidence type="ECO:0000259" key="3">
    <source>
        <dbReference type="SMART" id="SM00852"/>
    </source>
</evidence>
<evidence type="ECO:0000313" key="5">
    <source>
        <dbReference type="Proteomes" id="UP000886657"/>
    </source>
</evidence>
<dbReference type="Proteomes" id="UP000886657">
    <property type="component" value="Unassembled WGS sequence"/>
</dbReference>
<accession>A0A9D7SGY7</accession>
<evidence type="ECO:0000256" key="1">
    <source>
        <dbReference type="ARBA" id="ARBA00005046"/>
    </source>
</evidence>
<comment type="pathway">
    <text evidence="1">Cofactor biosynthesis; molybdopterin biosynthesis.</text>
</comment>
<comment type="caution">
    <text evidence="4">The sequence shown here is derived from an EMBL/GenBank/DDBJ whole genome shotgun (WGS) entry which is preliminary data.</text>
</comment>
<dbReference type="InterPro" id="IPR001453">
    <property type="entry name" value="MoaB/Mog_dom"/>
</dbReference>
<sequence length="161" mass="17044">MDRVHLITLSDRASRGEYQDQSTPLLTSWLQGQGVRTVTAALMPDDPGLLEQDLRGAVERGVPLVLTCGGTGFGLRDTTPEATRRVIEREAPGICELIRAKGGHPLAFASRSVCGIAGRTVILNLSGRPAAALDQIQLAWPLLAHAVAVLRKEGEAGGPCT</sequence>
<dbReference type="SMART" id="SM00852">
    <property type="entry name" value="MoCF_biosynth"/>
    <property type="match status" value="1"/>
</dbReference>
<dbReference type="SUPFAM" id="SSF53218">
    <property type="entry name" value="Molybdenum cofactor biosynthesis proteins"/>
    <property type="match status" value="1"/>
</dbReference>
<name>A0A9D7SGY7_9BACT</name>
<dbReference type="Pfam" id="PF00994">
    <property type="entry name" value="MoCF_biosynth"/>
    <property type="match status" value="1"/>
</dbReference>
<dbReference type="GO" id="GO:0006777">
    <property type="term" value="P:Mo-molybdopterin cofactor biosynthetic process"/>
    <property type="evidence" value="ECO:0007669"/>
    <property type="project" value="UniProtKB-KW"/>
</dbReference>
<gene>
    <name evidence="4" type="ORF">IPP58_04895</name>
</gene>
<dbReference type="Gene3D" id="3.40.980.10">
    <property type="entry name" value="MoaB/Mog-like domain"/>
    <property type="match status" value="1"/>
</dbReference>
<dbReference type="NCBIfam" id="TIGR00177">
    <property type="entry name" value="molyb_syn"/>
    <property type="match status" value="1"/>
</dbReference>
<dbReference type="InterPro" id="IPR036425">
    <property type="entry name" value="MoaB/Mog-like_dom_sf"/>
</dbReference>
<protein>
    <submittedName>
        <fullName evidence="4">MogA/MoaB family molybdenum cofactor biosynthesis protein</fullName>
    </submittedName>
</protein>
<evidence type="ECO:0000313" key="4">
    <source>
        <dbReference type="EMBL" id="MBK9795821.1"/>
    </source>
</evidence>
<evidence type="ECO:0000256" key="2">
    <source>
        <dbReference type="ARBA" id="ARBA00023150"/>
    </source>
</evidence>
<dbReference type="PANTHER" id="PTHR43764:SF1">
    <property type="entry name" value="MOLYBDOPTERIN MOLYBDOTRANSFERASE"/>
    <property type="match status" value="1"/>
</dbReference>
<dbReference type="CDD" id="cd00886">
    <property type="entry name" value="MogA_MoaB"/>
    <property type="match status" value="1"/>
</dbReference>
<keyword evidence="2" id="KW-0501">Molybdenum cofactor biosynthesis</keyword>
<dbReference type="PANTHER" id="PTHR43764">
    <property type="entry name" value="MOLYBDENUM COFACTOR BIOSYNTHESIS"/>
    <property type="match status" value="1"/>
</dbReference>
<dbReference type="AlphaFoldDB" id="A0A9D7SGY7"/>
<reference evidence="4" key="1">
    <citation type="submission" date="2020-10" db="EMBL/GenBank/DDBJ databases">
        <title>Connecting structure to function with the recovery of over 1000 high-quality activated sludge metagenome-assembled genomes encoding full-length rRNA genes using long-read sequencing.</title>
        <authorList>
            <person name="Singleton C.M."/>
            <person name="Petriglieri F."/>
            <person name="Kristensen J.M."/>
            <person name="Kirkegaard R.H."/>
            <person name="Michaelsen T.Y."/>
            <person name="Andersen M.H."/>
            <person name="Karst S.M."/>
            <person name="Dueholm M.S."/>
            <person name="Nielsen P.H."/>
            <person name="Albertsen M."/>
        </authorList>
    </citation>
    <scope>NUCLEOTIDE SEQUENCE</scope>
    <source>
        <strain evidence="4">Skiv_18-Q3-R9-52_MAXAC.067</strain>
    </source>
</reference>
<organism evidence="4 5">
    <name type="scientific">Candidatus Geothrix skivensis</name>
    <dbReference type="NCBI Taxonomy" id="2954439"/>
    <lineage>
        <taxon>Bacteria</taxon>
        <taxon>Pseudomonadati</taxon>
        <taxon>Acidobacteriota</taxon>
        <taxon>Holophagae</taxon>
        <taxon>Holophagales</taxon>
        <taxon>Holophagaceae</taxon>
        <taxon>Geothrix</taxon>
    </lineage>
</organism>
<feature type="domain" description="MoaB/Mog" evidence="3">
    <location>
        <begin position="5"/>
        <end position="146"/>
    </location>
</feature>